<comment type="caution">
    <text evidence="2">The sequence shown here is derived from an EMBL/GenBank/DDBJ whole genome shotgun (WGS) entry which is preliminary data.</text>
</comment>
<sequence>MLLDPPVHRLVGLWNVAGLLSVLCIFGAVVAMSEHLLTRLADQDHARLLWRRHIVAPLNLGLPLVVIVFCIADRGQPQYLDLYAPRGPWFAAYWALVGASALYAFGFTGRLLLALRTDPRSKASTERYLVWVGFNVAAILAQLTAVFTGTPVTLPTWIFAGASAITFAYASVLSWRDRTTWFDPTAPRTAAD</sequence>
<name>A0A1X1Z043_MYCNO</name>
<evidence type="ECO:0000313" key="2">
    <source>
        <dbReference type="EMBL" id="ORW16676.1"/>
    </source>
</evidence>
<reference evidence="2 3" key="1">
    <citation type="submission" date="2016-01" db="EMBL/GenBank/DDBJ databases">
        <title>The new phylogeny of the genus Mycobacterium.</title>
        <authorList>
            <person name="Tarcisio F."/>
            <person name="Conor M."/>
            <person name="Antonella G."/>
            <person name="Elisabetta G."/>
            <person name="Giulia F.S."/>
            <person name="Sara T."/>
            <person name="Anna F."/>
            <person name="Clotilde B."/>
            <person name="Roberto B."/>
            <person name="Veronica D.S."/>
            <person name="Fabio R."/>
            <person name="Monica P."/>
            <person name="Olivier J."/>
            <person name="Enrico T."/>
            <person name="Nicola S."/>
        </authorList>
    </citation>
    <scope>NUCLEOTIDE SEQUENCE [LARGE SCALE GENOMIC DNA]</scope>
    <source>
        <strain evidence="2 3">DSM 44164</strain>
    </source>
</reference>
<accession>A0A1X1Z043</accession>
<dbReference type="AlphaFoldDB" id="A0A1X1Z043"/>
<keyword evidence="1" id="KW-0812">Transmembrane</keyword>
<keyword evidence="1" id="KW-1133">Transmembrane helix</keyword>
<dbReference type="Proteomes" id="UP000193108">
    <property type="component" value="Unassembled WGS sequence"/>
</dbReference>
<keyword evidence="3" id="KW-1185">Reference proteome</keyword>
<gene>
    <name evidence="2" type="ORF">AWC18_18495</name>
</gene>
<protein>
    <submittedName>
        <fullName evidence="2">Uncharacterized protein</fullName>
    </submittedName>
</protein>
<dbReference type="EMBL" id="LQPI01000072">
    <property type="protein sequence ID" value="ORW16676.1"/>
    <property type="molecule type" value="Genomic_DNA"/>
</dbReference>
<feature type="transmembrane region" description="Helical" evidence="1">
    <location>
        <begin position="54"/>
        <end position="72"/>
    </location>
</feature>
<organism evidence="2 3">
    <name type="scientific">Mycolicibacter nonchromogenicus</name>
    <name type="common">Mycobacterium nonchromogenicum</name>
    <dbReference type="NCBI Taxonomy" id="1782"/>
    <lineage>
        <taxon>Bacteria</taxon>
        <taxon>Bacillati</taxon>
        <taxon>Actinomycetota</taxon>
        <taxon>Actinomycetes</taxon>
        <taxon>Mycobacteriales</taxon>
        <taxon>Mycobacteriaceae</taxon>
        <taxon>Mycolicibacter</taxon>
    </lineage>
</organism>
<evidence type="ECO:0000256" key="1">
    <source>
        <dbReference type="SAM" id="Phobius"/>
    </source>
</evidence>
<keyword evidence="1" id="KW-0472">Membrane</keyword>
<proteinExistence type="predicted"/>
<feature type="transmembrane region" description="Helical" evidence="1">
    <location>
        <begin position="154"/>
        <end position="175"/>
    </location>
</feature>
<feature type="transmembrane region" description="Helical" evidence="1">
    <location>
        <begin position="128"/>
        <end position="148"/>
    </location>
</feature>
<feature type="transmembrane region" description="Helical" evidence="1">
    <location>
        <begin position="92"/>
        <end position="116"/>
    </location>
</feature>
<evidence type="ECO:0000313" key="3">
    <source>
        <dbReference type="Proteomes" id="UP000193108"/>
    </source>
</evidence>
<feature type="transmembrane region" description="Helical" evidence="1">
    <location>
        <begin position="12"/>
        <end position="33"/>
    </location>
</feature>